<dbReference type="SUPFAM" id="SSF46689">
    <property type="entry name" value="Homeodomain-like"/>
    <property type="match status" value="1"/>
</dbReference>
<dbReference type="PANTHER" id="PTHR43479:SF7">
    <property type="entry name" value="TETR-FAMILY TRANSCRIPTIONAL REGULATOR"/>
    <property type="match status" value="1"/>
</dbReference>
<organism evidence="4 5">
    <name type="scientific">Bifidobacterium moraviense</name>
    <dbReference type="NCBI Taxonomy" id="2675323"/>
    <lineage>
        <taxon>Bacteria</taxon>
        <taxon>Bacillati</taxon>
        <taxon>Actinomycetota</taxon>
        <taxon>Actinomycetes</taxon>
        <taxon>Bifidobacteriales</taxon>
        <taxon>Bifidobacteriaceae</taxon>
        <taxon>Bifidobacterium</taxon>
    </lineage>
</organism>
<dbReference type="GO" id="GO:0003677">
    <property type="term" value="F:DNA binding"/>
    <property type="evidence" value="ECO:0007669"/>
    <property type="project" value="UniProtKB-UniRule"/>
</dbReference>
<feature type="domain" description="HTH tetR-type" evidence="3">
    <location>
        <begin position="7"/>
        <end position="67"/>
    </location>
</feature>
<evidence type="ECO:0000259" key="3">
    <source>
        <dbReference type="PROSITE" id="PS50977"/>
    </source>
</evidence>
<gene>
    <name evidence="4" type="ORF">G1C96_0277</name>
</gene>
<dbReference type="InterPro" id="IPR050624">
    <property type="entry name" value="HTH-type_Tx_Regulator"/>
</dbReference>
<dbReference type="Gene3D" id="1.10.357.10">
    <property type="entry name" value="Tetracycline Repressor, domain 2"/>
    <property type="match status" value="1"/>
</dbReference>
<evidence type="ECO:0000313" key="4">
    <source>
        <dbReference type="EMBL" id="NMM99699.1"/>
    </source>
</evidence>
<sequence length="207" mass="23456">MVRKRNTGTEAKIKVAFTQLLKEKGFDAMTVSDIARIAGINRGTFYMHYMDKFDLRQQLLDNALFDLRRILTDSEASGAAAVPQPGTAARQHPSVLDVISPQSTLAALRYIRNDAAFFDAVTRSGHDMTMYEETKKILRRLLEEKAEAMHIRPALGAIPHEYGTEVVVSSVTSIIWLWVRRGFTESPEEITKYIEINKRMTPLSLLR</sequence>
<dbReference type="RefSeq" id="WP_169274860.1">
    <property type="nucleotide sequence ID" value="NZ_JAAIIH010000001.1"/>
</dbReference>
<dbReference type="Pfam" id="PF14278">
    <property type="entry name" value="TetR_C_8"/>
    <property type="match status" value="1"/>
</dbReference>
<proteinExistence type="predicted"/>
<name>A0A7Y0F0B7_9BIFI</name>
<dbReference type="PROSITE" id="PS50977">
    <property type="entry name" value="HTH_TETR_2"/>
    <property type="match status" value="1"/>
</dbReference>
<reference evidence="4 5" key="1">
    <citation type="submission" date="2020-02" db="EMBL/GenBank/DDBJ databases">
        <title>Characterization of phylogenetic diversity of novel bifidobacterial species isolated in Czech ZOOs.</title>
        <authorList>
            <person name="Lugli G.A."/>
            <person name="Vera N.B."/>
            <person name="Ventura M."/>
        </authorList>
    </citation>
    <scope>NUCLEOTIDE SEQUENCE [LARGE SCALE GENOMIC DNA]</scope>
    <source>
        <strain evidence="4 5">DSM 109958</strain>
    </source>
</reference>
<evidence type="ECO:0000256" key="2">
    <source>
        <dbReference type="PROSITE-ProRule" id="PRU00335"/>
    </source>
</evidence>
<keyword evidence="5" id="KW-1185">Reference proteome</keyword>
<comment type="caution">
    <text evidence="4">The sequence shown here is derived from an EMBL/GenBank/DDBJ whole genome shotgun (WGS) entry which is preliminary data.</text>
</comment>
<dbReference type="Proteomes" id="UP000588277">
    <property type="component" value="Unassembled WGS sequence"/>
</dbReference>
<keyword evidence="1 2" id="KW-0238">DNA-binding</keyword>
<evidence type="ECO:0000313" key="5">
    <source>
        <dbReference type="Proteomes" id="UP000588277"/>
    </source>
</evidence>
<dbReference type="InterPro" id="IPR039532">
    <property type="entry name" value="TetR_C_Firmicutes"/>
</dbReference>
<dbReference type="AlphaFoldDB" id="A0A7Y0F0B7"/>
<dbReference type="EMBL" id="JAAIIH010000001">
    <property type="protein sequence ID" value="NMM99699.1"/>
    <property type="molecule type" value="Genomic_DNA"/>
</dbReference>
<dbReference type="Pfam" id="PF00440">
    <property type="entry name" value="TetR_N"/>
    <property type="match status" value="1"/>
</dbReference>
<evidence type="ECO:0000256" key="1">
    <source>
        <dbReference type="ARBA" id="ARBA00023125"/>
    </source>
</evidence>
<feature type="DNA-binding region" description="H-T-H motif" evidence="2">
    <location>
        <begin position="30"/>
        <end position="49"/>
    </location>
</feature>
<dbReference type="InterPro" id="IPR009057">
    <property type="entry name" value="Homeodomain-like_sf"/>
</dbReference>
<dbReference type="InterPro" id="IPR001647">
    <property type="entry name" value="HTH_TetR"/>
</dbReference>
<accession>A0A7Y0F0B7</accession>
<dbReference type="PANTHER" id="PTHR43479">
    <property type="entry name" value="ACREF/ENVCD OPERON REPRESSOR-RELATED"/>
    <property type="match status" value="1"/>
</dbReference>
<protein>
    <submittedName>
        <fullName evidence="4">TetR family transcriptional regulator</fullName>
    </submittedName>
</protein>